<dbReference type="RefSeq" id="WP_205102159.1">
    <property type="nucleotide sequence ID" value="NZ_JACJJC010000004.1"/>
</dbReference>
<evidence type="ECO:0000256" key="7">
    <source>
        <dbReference type="RuleBase" id="RU362091"/>
    </source>
</evidence>
<feature type="transmembrane region" description="Helical" evidence="8">
    <location>
        <begin position="257"/>
        <end position="277"/>
    </location>
</feature>
<evidence type="ECO:0000256" key="4">
    <source>
        <dbReference type="ARBA" id="ARBA00022692"/>
    </source>
</evidence>
<feature type="transmembrane region" description="Helical" evidence="8">
    <location>
        <begin position="341"/>
        <end position="364"/>
    </location>
</feature>
<dbReference type="Gene3D" id="1.20.1730.10">
    <property type="entry name" value="Sodium/glucose cotransporter"/>
    <property type="match status" value="1"/>
</dbReference>
<accession>A0ABS2DQS2</accession>
<keyword evidence="4 8" id="KW-0812">Transmembrane</keyword>
<evidence type="ECO:0000256" key="9">
    <source>
        <dbReference type="SAM" id="SignalP"/>
    </source>
</evidence>
<evidence type="ECO:0000256" key="2">
    <source>
        <dbReference type="ARBA" id="ARBA00006434"/>
    </source>
</evidence>
<evidence type="ECO:0000256" key="5">
    <source>
        <dbReference type="ARBA" id="ARBA00022989"/>
    </source>
</evidence>
<dbReference type="InterPro" id="IPR001734">
    <property type="entry name" value="Na/solute_symporter"/>
</dbReference>
<comment type="similarity">
    <text evidence="2 7">Belongs to the sodium:solute symporter (SSF) (TC 2.A.21) family.</text>
</comment>
<evidence type="ECO:0008006" key="12">
    <source>
        <dbReference type="Google" id="ProtNLM"/>
    </source>
</evidence>
<feature type="transmembrane region" description="Helical" evidence="8">
    <location>
        <begin position="297"/>
        <end position="320"/>
    </location>
</feature>
<dbReference type="InterPro" id="IPR050277">
    <property type="entry name" value="Sodium:Solute_Symporter"/>
</dbReference>
<feature type="transmembrane region" description="Helical" evidence="8">
    <location>
        <begin position="178"/>
        <end position="198"/>
    </location>
</feature>
<feature type="transmembrane region" description="Helical" evidence="8">
    <location>
        <begin position="114"/>
        <end position="134"/>
    </location>
</feature>
<feature type="transmembrane region" description="Helical" evidence="8">
    <location>
        <begin position="69"/>
        <end position="91"/>
    </location>
</feature>
<keyword evidence="9" id="KW-0732">Signal</keyword>
<comment type="caution">
    <text evidence="10">The sequence shown here is derived from an EMBL/GenBank/DDBJ whole genome shotgun (WGS) entry which is preliminary data.</text>
</comment>
<feature type="transmembrane region" description="Helical" evidence="8">
    <location>
        <begin position="218"/>
        <end position="236"/>
    </location>
</feature>
<feature type="transmembrane region" description="Helical" evidence="8">
    <location>
        <begin position="370"/>
        <end position="391"/>
    </location>
</feature>
<evidence type="ECO:0000256" key="1">
    <source>
        <dbReference type="ARBA" id="ARBA00004141"/>
    </source>
</evidence>
<dbReference type="PROSITE" id="PS50283">
    <property type="entry name" value="NA_SOLUT_SYMP_3"/>
    <property type="match status" value="1"/>
</dbReference>
<dbReference type="Proteomes" id="UP000715095">
    <property type="component" value="Unassembled WGS sequence"/>
</dbReference>
<keyword evidence="6 8" id="KW-0472">Membrane</keyword>
<reference evidence="10 11" key="1">
    <citation type="journal article" date="2021" name="Sci. Rep.">
        <title>The distribution of antibiotic resistance genes in chicken gut microbiota commensals.</title>
        <authorList>
            <person name="Juricova H."/>
            <person name="Matiasovicova J."/>
            <person name="Kubasova T."/>
            <person name="Cejkova D."/>
            <person name="Rychlik I."/>
        </authorList>
    </citation>
    <scope>NUCLEOTIDE SEQUENCE [LARGE SCALE GENOMIC DNA]</scope>
    <source>
        <strain evidence="10 11">An829</strain>
    </source>
</reference>
<name>A0ABS2DQS2_9BURK</name>
<dbReference type="Pfam" id="PF00474">
    <property type="entry name" value="SSF"/>
    <property type="match status" value="1"/>
</dbReference>
<evidence type="ECO:0000313" key="10">
    <source>
        <dbReference type="EMBL" id="MBM6703694.1"/>
    </source>
</evidence>
<dbReference type="InterPro" id="IPR038377">
    <property type="entry name" value="Na/Glc_symporter_sf"/>
</dbReference>
<comment type="subcellular location">
    <subcellularLocation>
        <location evidence="1">Membrane</location>
        <topology evidence="1">Multi-pass membrane protein</topology>
    </subcellularLocation>
</comment>
<keyword evidence="5 8" id="KW-1133">Transmembrane helix</keyword>
<proteinExistence type="inferred from homology"/>
<sequence length="463" mass="47228">MTAFLLCAYIALLIALSVRNTRAASAKSLITGEGTAGPLLCALSLTSTIIGGSATLGMGALAQKTGTAAFWWLGVGAIGLVLHGLVIAPLIRRLPACTLPEVLRVLVGRRAERFAGFIIAMAWIGVTAAQFAALKTLLGDMLPGTTGTVFFIVLSGAIVLHTAAGGQKGVLRTDAVQAMLLAGGFTAAACWVLSASGTDPVLGERLAAIDPVPFNERFGFADWVKLMALVGLTYVIGPDMFSRTFASKNGAAARKGAFFAAVGLVFFGAAITLLAMTNLSAGNPIAGWLSPESTMPAAIRTALAFGLVAALAGSADTVLLSACAIIERDLLGADRSGRMRLLVALFGLGAVIVAATSGDIIAWLLYAYALFVPGVALPLLVVLLALALRGGADALDLDNNLAAARTFANERLWLAGAAAGGLCGLVGNFMGSGWTFAGLAASLVFAMLSVATAFKTPSAARVR</sequence>
<dbReference type="PANTHER" id="PTHR48086:SF7">
    <property type="entry name" value="SODIUM-SOLUTE SYMPORTER-RELATED"/>
    <property type="match status" value="1"/>
</dbReference>
<keyword evidence="3" id="KW-0813">Transport</keyword>
<feature type="signal peptide" evidence="9">
    <location>
        <begin position="1"/>
        <end position="23"/>
    </location>
</feature>
<feature type="transmembrane region" description="Helical" evidence="8">
    <location>
        <begin position="436"/>
        <end position="454"/>
    </location>
</feature>
<feature type="transmembrane region" description="Helical" evidence="8">
    <location>
        <begin position="412"/>
        <end position="430"/>
    </location>
</feature>
<evidence type="ECO:0000256" key="3">
    <source>
        <dbReference type="ARBA" id="ARBA00022448"/>
    </source>
</evidence>
<feature type="chain" id="PRO_5045128017" description="Sodium:solute symporter family protein" evidence="9">
    <location>
        <begin position="24"/>
        <end position="463"/>
    </location>
</feature>
<feature type="transmembrane region" description="Helical" evidence="8">
    <location>
        <begin position="146"/>
        <end position="166"/>
    </location>
</feature>
<protein>
    <recommendedName>
        <fullName evidence="12">Sodium:solute symporter family protein</fullName>
    </recommendedName>
</protein>
<dbReference type="PANTHER" id="PTHR48086">
    <property type="entry name" value="SODIUM/PROLINE SYMPORTER-RELATED"/>
    <property type="match status" value="1"/>
</dbReference>
<evidence type="ECO:0000313" key="11">
    <source>
        <dbReference type="Proteomes" id="UP000715095"/>
    </source>
</evidence>
<evidence type="ECO:0000256" key="8">
    <source>
        <dbReference type="SAM" id="Phobius"/>
    </source>
</evidence>
<evidence type="ECO:0000256" key="6">
    <source>
        <dbReference type="ARBA" id="ARBA00023136"/>
    </source>
</evidence>
<gene>
    <name evidence="10" type="ORF">H6A60_04225</name>
</gene>
<dbReference type="EMBL" id="JACJJC010000004">
    <property type="protein sequence ID" value="MBM6703694.1"/>
    <property type="molecule type" value="Genomic_DNA"/>
</dbReference>
<keyword evidence="11" id="KW-1185">Reference proteome</keyword>
<organism evidence="10 11">
    <name type="scientific">Sutterella massiliensis</name>
    <dbReference type="NCBI Taxonomy" id="1816689"/>
    <lineage>
        <taxon>Bacteria</taxon>
        <taxon>Pseudomonadati</taxon>
        <taxon>Pseudomonadota</taxon>
        <taxon>Betaproteobacteria</taxon>
        <taxon>Burkholderiales</taxon>
        <taxon>Sutterellaceae</taxon>
        <taxon>Sutterella</taxon>
    </lineage>
</organism>